<dbReference type="RefSeq" id="WP_229729456.1">
    <property type="nucleotide sequence ID" value="NZ_BMCP01000003.1"/>
</dbReference>
<accession>A0A8J2YKW7</accession>
<dbReference type="Proteomes" id="UP000602745">
    <property type="component" value="Unassembled WGS sequence"/>
</dbReference>
<proteinExistence type="predicted"/>
<dbReference type="SUPFAM" id="SSF159709">
    <property type="entry name" value="PhnH-like"/>
    <property type="match status" value="1"/>
</dbReference>
<comment type="caution">
    <text evidence="1">The sequence shown here is derived from an EMBL/GenBank/DDBJ whole genome shotgun (WGS) entry which is preliminary data.</text>
</comment>
<dbReference type="PIRSF" id="PIRSF020680">
    <property type="entry name" value="PhnH"/>
    <property type="match status" value="1"/>
</dbReference>
<dbReference type="Gene3D" id="3.40.50.11310">
    <property type="entry name" value="Bacterial phosphonate metabolism protein PhnH"/>
    <property type="match status" value="1"/>
</dbReference>
<dbReference type="InterPro" id="IPR008772">
    <property type="entry name" value="Phosphonate_metab_PhnH"/>
</dbReference>
<gene>
    <name evidence="1" type="primary">phnH</name>
    <name evidence="1" type="ORF">GCM10007276_28160</name>
</gene>
<reference evidence="1" key="1">
    <citation type="journal article" date="2014" name="Int. J. Syst. Evol. Microbiol.">
        <title>Complete genome sequence of Corynebacterium casei LMG S-19264T (=DSM 44701T), isolated from a smear-ripened cheese.</title>
        <authorList>
            <consortium name="US DOE Joint Genome Institute (JGI-PGF)"/>
            <person name="Walter F."/>
            <person name="Albersmeier A."/>
            <person name="Kalinowski J."/>
            <person name="Ruckert C."/>
        </authorList>
    </citation>
    <scope>NUCLEOTIDE SEQUENCE</scope>
    <source>
        <strain evidence="1">CCM 7684</strain>
    </source>
</reference>
<dbReference type="Pfam" id="PF05845">
    <property type="entry name" value="PhnH"/>
    <property type="match status" value="1"/>
</dbReference>
<dbReference type="GO" id="GO:0016829">
    <property type="term" value="F:lyase activity"/>
    <property type="evidence" value="ECO:0007669"/>
    <property type="project" value="UniProtKB-KW"/>
</dbReference>
<dbReference type="NCBIfam" id="TIGR03292">
    <property type="entry name" value="PhnH_redo"/>
    <property type="match status" value="1"/>
</dbReference>
<sequence>MVPMTTGAEYDGGFADAVMASQSVFRALMDAFARPGTRVDFGAAAVAPAPLGPAAAATLAALADYDTPVWMEAPDEMATAAAWVSFQTGAPIVEAPEEAAFAVLSSRTNASSWDRFPIGTATYPDRSATLLCPVSSLSEGSRLRLSGPGIKDHAFMSASGLPAHFCAVMAANAAHFPLSFDLILVCGPEAVALPRTTLIEEA</sequence>
<dbReference type="InterPro" id="IPR038058">
    <property type="entry name" value="PhnH-like_sp"/>
</dbReference>
<name>A0A8J2YKW7_9RHOB</name>
<keyword evidence="1" id="KW-0456">Lyase</keyword>
<protein>
    <submittedName>
        <fullName evidence="1">Carbon-phosphorus lyase subunit PhnH</fullName>
    </submittedName>
</protein>
<reference evidence="1" key="2">
    <citation type="submission" date="2020-09" db="EMBL/GenBank/DDBJ databases">
        <authorList>
            <person name="Sun Q."/>
            <person name="Sedlacek I."/>
        </authorList>
    </citation>
    <scope>NUCLEOTIDE SEQUENCE</scope>
    <source>
        <strain evidence="1">CCM 7684</strain>
    </source>
</reference>
<keyword evidence="2" id="KW-1185">Reference proteome</keyword>
<evidence type="ECO:0000313" key="1">
    <source>
        <dbReference type="EMBL" id="GGE49380.1"/>
    </source>
</evidence>
<dbReference type="EMBL" id="BMCP01000003">
    <property type="protein sequence ID" value="GGE49380.1"/>
    <property type="molecule type" value="Genomic_DNA"/>
</dbReference>
<dbReference type="GO" id="GO:0019634">
    <property type="term" value="P:organic phosphonate metabolic process"/>
    <property type="evidence" value="ECO:0007669"/>
    <property type="project" value="InterPro"/>
</dbReference>
<dbReference type="AlphaFoldDB" id="A0A8J2YKW7"/>
<organism evidence="1 2">
    <name type="scientific">Agaricicola taiwanensis</name>
    <dbReference type="NCBI Taxonomy" id="591372"/>
    <lineage>
        <taxon>Bacteria</taxon>
        <taxon>Pseudomonadati</taxon>
        <taxon>Pseudomonadota</taxon>
        <taxon>Alphaproteobacteria</taxon>
        <taxon>Rhodobacterales</taxon>
        <taxon>Paracoccaceae</taxon>
        <taxon>Agaricicola</taxon>
    </lineage>
</organism>
<evidence type="ECO:0000313" key="2">
    <source>
        <dbReference type="Proteomes" id="UP000602745"/>
    </source>
</evidence>